<dbReference type="EMBL" id="BARU01018615">
    <property type="protein sequence ID" value="GAH58590.1"/>
    <property type="molecule type" value="Genomic_DNA"/>
</dbReference>
<feature type="non-terminal residue" evidence="1">
    <location>
        <position position="292"/>
    </location>
</feature>
<reference evidence="1" key="1">
    <citation type="journal article" date="2014" name="Front. Microbiol.">
        <title>High frequency of phylogenetically diverse reductive dehalogenase-homologous genes in deep subseafloor sedimentary metagenomes.</title>
        <authorList>
            <person name="Kawai M."/>
            <person name="Futagami T."/>
            <person name="Toyoda A."/>
            <person name="Takaki Y."/>
            <person name="Nishi S."/>
            <person name="Hori S."/>
            <person name="Arai W."/>
            <person name="Tsubouchi T."/>
            <person name="Morono Y."/>
            <person name="Uchiyama I."/>
            <person name="Ito T."/>
            <person name="Fujiyama A."/>
            <person name="Inagaki F."/>
            <person name="Takami H."/>
        </authorList>
    </citation>
    <scope>NUCLEOTIDE SEQUENCE</scope>
    <source>
        <strain evidence="1">Expedition CK06-06</strain>
    </source>
</reference>
<dbReference type="AlphaFoldDB" id="X1HNI9"/>
<proteinExistence type="predicted"/>
<accession>X1HNI9</accession>
<gene>
    <name evidence="1" type="ORF">S03H2_30761</name>
</gene>
<sequence length="292" mass="34071">HSGYRNNYKFFNFSTDYRRDDIYLITRGTYNRESGLYFNYNQKTTLSNFVDSNKYIKIRLIITNGRDPFEVSINHFGIGAFYWGLFGNQFDNYYIYDYEDDFSAINLLNLEVQDFEVINGTGDRYLDVVAVIGKEVVNNSFSSRLKLFDVKNHKSLTKWNLNQKYIPYKKVNILPLNNSLNNWIISGYFLNGSKEYFAHKLIQDPHWDVYLSYFDDYSDSKTVIDSHWFINSSKFELLGKTKVTKDGKIGIILGNYDRSGSLNSVQIIDIYTKKVVSQIDNDQLFSLSGSIS</sequence>
<comment type="caution">
    <text evidence="1">The sequence shown here is derived from an EMBL/GenBank/DDBJ whole genome shotgun (WGS) entry which is preliminary data.</text>
</comment>
<evidence type="ECO:0000313" key="1">
    <source>
        <dbReference type="EMBL" id="GAH58590.1"/>
    </source>
</evidence>
<protein>
    <submittedName>
        <fullName evidence="1">Uncharacterized protein</fullName>
    </submittedName>
</protein>
<name>X1HNI9_9ZZZZ</name>
<feature type="non-terminal residue" evidence="1">
    <location>
        <position position="1"/>
    </location>
</feature>
<organism evidence="1">
    <name type="scientific">marine sediment metagenome</name>
    <dbReference type="NCBI Taxonomy" id="412755"/>
    <lineage>
        <taxon>unclassified sequences</taxon>
        <taxon>metagenomes</taxon>
        <taxon>ecological metagenomes</taxon>
    </lineage>
</organism>